<evidence type="ECO:0000256" key="1">
    <source>
        <dbReference type="SAM" id="SignalP"/>
    </source>
</evidence>
<evidence type="ECO:0000313" key="2">
    <source>
        <dbReference type="EMBL" id="MBW0480296.1"/>
    </source>
</evidence>
<gene>
    <name evidence="2" type="ORF">O181_020011</name>
</gene>
<feature type="chain" id="PRO_5040170771" evidence="1">
    <location>
        <begin position="20"/>
        <end position="184"/>
    </location>
</feature>
<name>A0A9Q3GUF4_9BASI</name>
<organism evidence="2 3">
    <name type="scientific">Austropuccinia psidii MF-1</name>
    <dbReference type="NCBI Taxonomy" id="1389203"/>
    <lineage>
        <taxon>Eukaryota</taxon>
        <taxon>Fungi</taxon>
        <taxon>Dikarya</taxon>
        <taxon>Basidiomycota</taxon>
        <taxon>Pucciniomycotina</taxon>
        <taxon>Pucciniomycetes</taxon>
        <taxon>Pucciniales</taxon>
        <taxon>Sphaerophragmiaceae</taxon>
        <taxon>Austropuccinia</taxon>
    </lineage>
</organism>
<sequence>MIMLAVALASAAPSKPTSSEVCTDGLVNPRGAPNLRCDTADKSYICPVAMCHITVGEVKKGQSHFKFNNFVTFDVRSDPTILNALHPIFFKVLNDKSLVVNTGWYFLPNGTQQYITARHVCLITGSPVNSIRARKSPRHMRYSLALPVINYGILIWGYSHEQIVTVVPFFENIDDNNLVHQIIS</sequence>
<keyword evidence="1" id="KW-0732">Signal</keyword>
<reference evidence="2" key="1">
    <citation type="submission" date="2021-03" db="EMBL/GenBank/DDBJ databases">
        <title>Draft genome sequence of rust myrtle Austropuccinia psidii MF-1, a brazilian biotype.</title>
        <authorList>
            <person name="Quecine M.C."/>
            <person name="Pachon D.M.R."/>
            <person name="Bonatelli M.L."/>
            <person name="Correr F.H."/>
            <person name="Franceschini L.M."/>
            <person name="Leite T.F."/>
            <person name="Margarido G.R.A."/>
            <person name="Almeida C.A."/>
            <person name="Ferrarezi J.A."/>
            <person name="Labate C.A."/>
        </authorList>
    </citation>
    <scope>NUCLEOTIDE SEQUENCE</scope>
    <source>
        <strain evidence="2">MF-1</strain>
    </source>
</reference>
<dbReference type="AlphaFoldDB" id="A0A9Q3GUF4"/>
<keyword evidence="3" id="KW-1185">Reference proteome</keyword>
<feature type="signal peptide" evidence="1">
    <location>
        <begin position="1"/>
        <end position="19"/>
    </location>
</feature>
<evidence type="ECO:0000313" key="3">
    <source>
        <dbReference type="Proteomes" id="UP000765509"/>
    </source>
</evidence>
<dbReference type="Proteomes" id="UP000765509">
    <property type="component" value="Unassembled WGS sequence"/>
</dbReference>
<comment type="caution">
    <text evidence="2">The sequence shown here is derived from an EMBL/GenBank/DDBJ whole genome shotgun (WGS) entry which is preliminary data.</text>
</comment>
<accession>A0A9Q3GUF4</accession>
<proteinExistence type="predicted"/>
<protein>
    <submittedName>
        <fullName evidence="2">Uncharacterized protein</fullName>
    </submittedName>
</protein>
<dbReference type="EMBL" id="AVOT02005910">
    <property type="protein sequence ID" value="MBW0480296.1"/>
    <property type="molecule type" value="Genomic_DNA"/>
</dbReference>